<dbReference type="AlphaFoldDB" id="A0AA39Z4D4"/>
<dbReference type="PANTHER" id="PTHR12930:SF0">
    <property type="entry name" value="RING FINGER PROTEIN 113B"/>
    <property type="match status" value="1"/>
</dbReference>
<comment type="subcellular location">
    <subcellularLocation>
        <location evidence="8">Nucleus</location>
    </subcellularLocation>
</comment>
<feature type="compositionally biased region" description="Acidic residues" evidence="9">
    <location>
        <begin position="48"/>
        <end position="57"/>
    </location>
</feature>
<keyword evidence="8" id="KW-0539">Nucleus</keyword>
<comment type="similarity">
    <text evidence="2 8">Belongs to the CWC24 family.</text>
</comment>
<dbReference type="SMART" id="SM00184">
    <property type="entry name" value="RING"/>
    <property type="match status" value="1"/>
</dbReference>
<evidence type="ECO:0000256" key="8">
    <source>
        <dbReference type="RuleBase" id="RU367110"/>
    </source>
</evidence>
<dbReference type="GO" id="GO:0008270">
    <property type="term" value="F:zinc ion binding"/>
    <property type="evidence" value="ECO:0007669"/>
    <property type="project" value="UniProtKB-KW"/>
</dbReference>
<dbReference type="InterPro" id="IPR017907">
    <property type="entry name" value="Znf_RING_CS"/>
</dbReference>
<dbReference type="Proteomes" id="UP001174997">
    <property type="component" value="Unassembled WGS sequence"/>
</dbReference>
<accession>A0AA39Z4D4</accession>
<evidence type="ECO:0000256" key="7">
    <source>
        <dbReference type="PROSITE-ProRule" id="PRU00723"/>
    </source>
</evidence>
<feature type="compositionally biased region" description="Polar residues" evidence="9">
    <location>
        <begin position="70"/>
        <end position="81"/>
    </location>
</feature>
<dbReference type="SMART" id="SM00356">
    <property type="entry name" value="ZnF_C3H1"/>
    <property type="match status" value="1"/>
</dbReference>
<dbReference type="InterPro" id="IPR013083">
    <property type="entry name" value="Znf_RING/FYVE/PHD"/>
</dbReference>
<dbReference type="InterPro" id="IPR039971">
    <property type="entry name" value="CWC24-like"/>
</dbReference>
<feature type="zinc finger region" description="C3H1-type" evidence="7">
    <location>
        <begin position="182"/>
        <end position="210"/>
    </location>
</feature>
<sequence>MADPSPSTEPLASAPAAAPVAIFKKRGAKAKANLRKRPATPPPAASDSDSDYSSSEDESGHRIKRRKRNTTAVVTASSKENPQAEPDLKATIFTTDRASALALDSSKRDATKQSNWFDEEKDLSAKSLLGSTRSMPSSSGAEGTYKGLANATSYIQKNPDAPSRKVGPIKAPTNIRTITITDMAPDVCKDYKNTGFCGFGDNCKFLHAREDYAHGWQLDREWENVTKGKKVMGGTVVASAERKANKGDPDQDERDEEEEAMLEKIPFVCIICRGDYKSPVVTRCGHYFCEGCALKRYRKDPSCAACGSGTNGVFNAAKKLQKLLDKKKERAAKRRQEAIENGEEVSSEEEGGSDKD</sequence>
<keyword evidence="6 7" id="KW-0862">Zinc</keyword>
<feature type="region of interest" description="Disordered" evidence="9">
    <location>
        <begin position="330"/>
        <end position="356"/>
    </location>
</feature>
<keyword evidence="5 7" id="KW-0863">Zinc-finger</keyword>
<dbReference type="GO" id="GO:0034247">
    <property type="term" value="P:snoRNA splicing"/>
    <property type="evidence" value="ECO:0007669"/>
    <property type="project" value="TreeGrafter"/>
</dbReference>
<evidence type="ECO:0000256" key="3">
    <source>
        <dbReference type="ARBA" id="ARBA00011524"/>
    </source>
</evidence>
<dbReference type="InterPro" id="IPR000571">
    <property type="entry name" value="Znf_CCCH"/>
</dbReference>
<dbReference type="Gene3D" id="4.10.1000.10">
    <property type="entry name" value="Zinc finger, CCCH-type"/>
    <property type="match status" value="1"/>
</dbReference>
<keyword evidence="8" id="KW-0507">mRNA processing</keyword>
<evidence type="ECO:0000256" key="9">
    <source>
        <dbReference type="SAM" id="MobiDB-lite"/>
    </source>
</evidence>
<organism evidence="12 13">
    <name type="scientific">Cercophora samala</name>
    <dbReference type="NCBI Taxonomy" id="330535"/>
    <lineage>
        <taxon>Eukaryota</taxon>
        <taxon>Fungi</taxon>
        <taxon>Dikarya</taxon>
        <taxon>Ascomycota</taxon>
        <taxon>Pezizomycotina</taxon>
        <taxon>Sordariomycetes</taxon>
        <taxon>Sordariomycetidae</taxon>
        <taxon>Sordariales</taxon>
        <taxon>Lasiosphaeriaceae</taxon>
        <taxon>Cercophora</taxon>
    </lineage>
</organism>
<evidence type="ECO:0000259" key="10">
    <source>
        <dbReference type="PROSITE" id="PS50089"/>
    </source>
</evidence>
<dbReference type="InterPro" id="IPR036855">
    <property type="entry name" value="Znf_CCCH_sf"/>
</dbReference>
<proteinExistence type="inferred from homology"/>
<keyword evidence="8" id="KW-0508">mRNA splicing</keyword>
<feature type="domain" description="C3H1-type" evidence="11">
    <location>
        <begin position="182"/>
        <end position="210"/>
    </location>
</feature>
<name>A0AA39Z4D4_9PEZI</name>
<dbReference type="SUPFAM" id="SSF57850">
    <property type="entry name" value="RING/U-box"/>
    <property type="match status" value="1"/>
</dbReference>
<dbReference type="GO" id="GO:0003677">
    <property type="term" value="F:DNA binding"/>
    <property type="evidence" value="ECO:0007669"/>
    <property type="project" value="UniProtKB-UniRule"/>
</dbReference>
<evidence type="ECO:0000256" key="2">
    <source>
        <dbReference type="ARBA" id="ARBA00009161"/>
    </source>
</evidence>
<keyword evidence="13" id="KW-1185">Reference proteome</keyword>
<comment type="subunit">
    <text evidence="3 8">Associated with the spliceosome.</text>
</comment>
<dbReference type="EMBL" id="JAULSY010000125">
    <property type="protein sequence ID" value="KAK0663961.1"/>
    <property type="molecule type" value="Genomic_DNA"/>
</dbReference>
<evidence type="ECO:0000256" key="6">
    <source>
        <dbReference type="ARBA" id="ARBA00022833"/>
    </source>
</evidence>
<dbReference type="Gene3D" id="3.30.40.10">
    <property type="entry name" value="Zinc/RING finger domain, C3HC4 (zinc finger)"/>
    <property type="match status" value="1"/>
</dbReference>
<dbReference type="PANTHER" id="PTHR12930">
    <property type="entry name" value="ZINC FINGER PROTEIN 183"/>
    <property type="match status" value="1"/>
</dbReference>
<evidence type="ECO:0000256" key="5">
    <source>
        <dbReference type="ARBA" id="ARBA00022771"/>
    </source>
</evidence>
<feature type="compositionally biased region" description="Basic residues" evidence="9">
    <location>
        <begin position="29"/>
        <end position="38"/>
    </location>
</feature>
<comment type="caution">
    <text evidence="12">The sequence shown here is derived from an EMBL/GenBank/DDBJ whole genome shotgun (WGS) entry which is preliminary data.</text>
</comment>
<evidence type="ECO:0000256" key="4">
    <source>
        <dbReference type="ARBA" id="ARBA00022723"/>
    </source>
</evidence>
<dbReference type="FunFam" id="3.30.40.10:FF:000045">
    <property type="entry name" value="RING finger protein 113A"/>
    <property type="match status" value="1"/>
</dbReference>
<feature type="compositionally biased region" description="Acidic residues" evidence="9">
    <location>
        <begin position="340"/>
        <end position="356"/>
    </location>
</feature>
<feature type="domain" description="RING-type" evidence="10">
    <location>
        <begin position="269"/>
        <end position="306"/>
    </location>
</feature>
<dbReference type="CDD" id="cd16539">
    <property type="entry name" value="RING-HC_RNF113A_B"/>
    <property type="match status" value="1"/>
</dbReference>
<feature type="region of interest" description="Disordered" evidence="9">
    <location>
        <begin position="29"/>
        <end position="92"/>
    </location>
</feature>
<dbReference type="PROSITE" id="PS50103">
    <property type="entry name" value="ZF_C3H1"/>
    <property type="match status" value="1"/>
</dbReference>
<evidence type="ECO:0000313" key="13">
    <source>
        <dbReference type="Proteomes" id="UP001174997"/>
    </source>
</evidence>
<keyword evidence="4 7" id="KW-0479">Metal-binding</keyword>
<protein>
    <recommendedName>
        <fullName evidence="8">Pre-mRNA-splicing factor CWC24</fullName>
    </recommendedName>
</protein>
<evidence type="ECO:0000259" key="11">
    <source>
        <dbReference type="PROSITE" id="PS50103"/>
    </source>
</evidence>
<keyword evidence="8" id="KW-0747">Spliceosome</keyword>
<dbReference type="Pfam" id="PF13923">
    <property type="entry name" value="zf-C3HC4_2"/>
    <property type="match status" value="1"/>
</dbReference>
<dbReference type="PROSITE" id="PS00518">
    <property type="entry name" value="ZF_RING_1"/>
    <property type="match status" value="1"/>
</dbReference>
<dbReference type="Pfam" id="PF00642">
    <property type="entry name" value="zf-CCCH"/>
    <property type="match status" value="1"/>
</dbReference>
<evidence type="ECO:0000256" key="1">
    <source>
        <dbReference type="ARBA" id="ARBA00003777"/>
    </source>
</evidence>
<evidence type="ECO:0000313" key="12">
    <source>
        <dbReference type="EMBL" id="KAK0663961.1"/>
    </source>
</evidence>
<dbReference type="GO" id="GO:0006397">
    <property type="term" value="P:mRNA processing"/>
    <property type="evidence" value="ECO:0007669"/>
    <property type="project" value="UniProtKB-KW"/>
</dbReference>
<reference evidence="12" key="1">
    <citation type="submission" date="2023-06" db="EMBL/GenBank/DDBJ databases">
        <title>Genome-scale phylogeny and comparative genomics of the fungal order Sordariales.</title>
        <authorList>
            <consortium name="Lawrence Berkeley National Laboratory"/>
            <person name="Hensen N."/>
            <person name="Bonometti L."/>
            <person name="Westerberg I."/>
            <person name="Brannstrom I.O."/>
            <person name="Guillou S."/>
            <person name="Cros-Aarteil S."/>
            <person name="Calhoun S."/>
            <person name="Haridas S."/>
            <person name="Kuo A."/>
            <person name="Mondo S."/>
            <person name="Pangilinan J."/>
            <person name="Riley R."/>
            <person name="Labutti K."/>
            <person name="Andreopoulos B."/>
            <person name="Lipzen A."/>
            <person name="Chen C."/>
            <person name="Yanf M."/>
            <person name="Daum C."/>
            <person name="Ng V."/>
            <person name="Clum A."/>
            <person name="Steindorff A."/>
            <person name="Ohm R."/>
            <person name="Martin F."/>
            <person name="Silar P."/>
            <person name="Natvig D."/>
            <person name="Lalanne C."/>
            <person name="Gautier V."/>
            <person name="Ament-Velasquez S.L."/>
            <person name="Kruys A."/>
            <person name="Hutchinson M.I."/>
            <person name="Powell A.J."/>
            <person name="Barry K."/>
            <person name="Miller A.N."/>
            <person name="Grigoriev I.V."/>
            <person name="Debuchy R."/>
            <person name="Gladieux P."/>
            <person name="Thoren M.H."/>
            <person name="Johannesson H."/>
        </authorList>
    </citation>
    <scope>NUCLEOTIDE SEQUENCE</scope>
    <source>
        <strain evidence="12">CBS 307.81</strain>
    </source>
</reference>
<comment type="function">
    <text evidence="1 8">Involved in pre-mRNA splicing.</text>
</comment>
<gene>
    <name evidence="12" type="ORF">QBC41DRAFT_328951</name>
</gene>
<dbReference type="GO" id="GO:0005684">
    <property type="term" value="C:U2-type spliceosomal complex"/>
    <property type="evidence" value="ECO:0007669"/>
    <property type="project" value="TreeGrafter"/>
</dbReference>
<dbReference type="PROSITE" id="PS50089">
    <property type="entry name" value="ZF_RING_2"/>
    <property type="match status" value="1"/>
</dbReference>
<dbReference type="SUPFAM" id="SSF90229">
    <property type="entry name" value="CCCH zinc finger"/>
    <property type="match status" value="1"/>
</dbReference>
<keyword evidence="8" id="KW-0238">DNA-binding</keyword>
<dbReference type="InterPro" id="IPR001841">
    <property type="entry name" value="Znf_RING"/>
</dbReference>